<evidence type="ECO:0000313" key="1">
    <source>
        <dbReference type="EMBL" id="MCH4824612.1"/>
    </source>
</evidence>
<dbReference type="RefSeq" id="WP_240714778.1">
    <property type="nucleotide sequence ID" value="NZ_JAKVTV010000009.1"/>
</dbReference>
<reference evidence="1" key="1">
    <citation type="submission" date="2022-03" db="EMBL/GenBank/DDBJ databases">
        <title>Gramella crocea sp. nov., isolated from activated sludge of a seafood processing plant.</title>
        <authorList>
            <person name="Zhang X."/>
        </authorList>
    </citation>
    <scope>NUCLEOTIDE SEQUENCE</scope>
    <source>
        <strain evidence="1">YJ019</strain>
    </source>
</reference>
<proteinExistence type="predicted"/>
<sequence>MSENVEYEINEDWKTGSLCTETANYLCKMHPYVEEFVREGERFPKCDQKGLPHNTQWHKIL</sequence>
<dbReference type="Proteomes" id="UP001139226">
    <property type="component" value="Unassembled WGS sequence"/>
</dbReference>
<name>A0A9X1V4T6_9FLAO</name>
<comment type="caution">
    <text evidence="1">The sequence shown here is derived from an EMBL/GenBank/DDBJ whole genome shotgun (WGS) entry which is preliminary data.</text>
</comment>
<accession>A0A9X1V4T6</accession>
<protein>
    <submittedName>
        <fullName evidence="1">Uncharacterized protein</fullName>
    </submittedName>
</protein>
<organism evidence="1 2">
    <name type="scientific">Christiangramia lutea</name>
    <dbReference type="NCBI Taxonomy" id="1607951"/>
    <lineage>
        <taxon>Bacteria</taxon>
        <taxon>Pseudomonadati</taxon>
        <taxon>Bacteroidota</taxon>
        <taxon>Flavobacteriia</taxon>
        <taxon>Flavobacteriales</taxon>
        <taxon>Flavobacteriaceae</taxon>
        <taxon>Christiangramia</taxon>
    </lineage>
</organism>
<dbReference type="EMBL" id="JAKVTV010000009">
    <property type="protein sequence ID" value="MCH4824612.1"/>
    <property type="molecule type" value="Genomic_DNA"/>
</dbReference>
<gene>
    <name evidence="1" type="ORF">ML462_15670</name>
</gene>
<evidence type="ECO:0000313" key="2">
    <source>
        <dbReference type="Proteomes" id="UP001139226"/>
    </source>
</evidence>
<dbReference type="AlphaFoldDB" id="A0A9X1V4T6"/>
<keyword evidence="2" id="KW-1185">Reference proteome</keyword>